<dbReference type="AlphaFoldDB" id="A0A0D3J670"/>
<evidence type="ECO:0000256" key="1">
    <source>
        <dbReference type="ARBA" id="ARBA00022837"/>
    </source>
</evidence>
<name>A0A0D3J670_EMIH1</name>
<sequence length="405" mass="42605">MSTALWLLQRSVPPSVSAPMGSDDFNQALGVLIWLLTHFDGPQEQATVAEPDPKSSAGAQIQDPQALGASCQMANWCHEDEALANDTLQRRLAIDERAWREEEAQSRRAEADAVLLREKGLCLAQSARLGLSTSVDAAAGCTAVMGTEETLACPQPLLCATTEMRSLINDLHSSFSLFCTSPSIADDPLSVVSGQIRGGGAVSSSDVELALEAFGQHYLSLAGREALSKIWTAGQVCFADYAQTMLRLMAGFGPGSLALTENEALAALYVAFRLFDYSGSGVVGMADIELVLQALSCHLESHEVSELLGHLQQSGHDPSSELPFHCFLSLFMPTIRAGTELAGRADSEAAASETDRHQPSELVLLGGGGTHFAGGGAAGARAQRAAAGESIARSGTLVSHSLHCP</sequence>
<keyword evidence="3" id="KW-1185">Reference proteome</keyword>
<dbReference type="EnsemblProtists" id="EOD19005">
    <property type="protein sequence ID" value="EOD19005"/>
    <property type="gene ID" value="EMIHUDRAFT_243409"/>
</dbReference>
<reference evidence="2" key="2">
    <citation type="submission" date="2024-10" db="UniProtKB">
        <authorList>
            <consortium name="EnsemblProtists"/>
        </authorList>
    </citation>
    <scope>IDENTIFICATION</scope>
</reference>
<organism evidence="2 3">
    <name type="scientific">Emiliania huxleyi (strain CCMP1516)</name>
    <dbReference type="NCBI Taxonomy" id="280463"/>
    <lineage>
        <taxon>Eukaryota</taxon>
        <taxon>Haptista</taxon>
        <taxon>Haptophyta</taxon>
        <taxon>Prymnesiophyceae</taxon>
        <taxon>Isochrysidales</taxon>
        <taxon>Noelaerhabdaceae</taxon>
        <taxon>Emiliania</taxon>
    </lineage>
</organism>
<dbReference type="Gene3D" id="1.10.238.10">
    <property type="entry name" value="EF-hand"/>
    <property type="match status" value="1"/>
</dbReference>
<dbReference type="KEGG" id="ehx:EMIHUDRAFT_243409"/>
<evidence type="ECO:0000313" key="3">
    <source>
        <dbReference type="Proteomes" id="UP000013827"/>
    </source>
</evidence>
<keyword evidence="1" id="KW-0106">Calcium</keyword>
<dbReference type="PaxDb" id="2903-EOD19005"/>
<reference evidence="3" key="1">
    <citation type="journal article" date="2013" name="Nature">
        <title>Pan genome of the phytoplankton Emiliania underpins its global distribution.</title>
        <authorList>
            <person name="Read B.A."/>
            <person name="Kegel J."/>
            <person name="Klute M.J."/>
            <person name="Kuo A."/>
            <person name="Lefebvre S.C."/>
            <person name="Maumus F."/>
            <person name="Mayer C."/>
            <person name="Miller J."/>
            <person name="Monier A."/>
            <person name="Salamov A."/>
            <person name="Young J."/>
            <person name="Aguilar M."/>
            <person name="Claverie J.M."/>
            <person name="Frickenhaus S."/>
            <person name="Gonzalez K."/>
            <person name="Herman E.K."/>
            <person name="Lin Y.C."/>
            <person name="Napier J."/>
            <person name="Ogata H."/>
            <person name="Sarno A.F."/>
            <person name="Shmutz J."/>
            <person name="Schroeder D."/>
            <person name="de Vargas C."/>
            <person name="Verret F."/>
            <person name="von Dassow P."/>
            <person name="Valentin K."/>
            <person name="Van de Peer Y."/>
            <person name="Wheeler G."/>
            <person name="Dacks J.B."/>
            <person name="Delwiche C.F."/>
            <person name="Dyhrman S.T."/>
            <person name="Glockner G."/>
            <person name="John U."/>
            <person name="Richards T."/>
            <person name="Worden A.Z."/>
            <person name="Zhang X."/>
            <person name="Grigoriev I.V."/>
            <person name="Allen A.E."/>
            <person name="Bidle K."/>
            <person name="Borodovsky M."/>
            <person name="Bowler C."/>
            <person name="Brownlee C."/>
            <person name="Cock J.M."/>
            <person name="Elias M."/>
            <person name="Gladyshev V.N."/>
            <person name="Groth M."/>
            <person name="Guda C."/>
            <person name="Hadaegh A."/>
            <person name="Iglesias-Rodriguez M.D."/>
            <person name="Jenkins J."/>
            <person name="Jones B.M."/>
            <person name="Lawson T."/>
            <person name="Leese F."/>
            <person name="Lindquist E."/>
            <person name="Lobanov A."/>
            <person name="Lomsadze A."/>
            <person name="Malik S.B."/>
            <person name="Marsh M.E."/>
            <person name="Mackinder L."/>
            <person name="Mock T."/>
            <person name="Mueller-Roeber B."/>
            <person name="Pagarete A."/>
            <person name="Parker M."/>
            <person name="Probert I."/>
            <person name="Quesneville H."/>
            <person name="Raines C."/>
            <person name="Rensing S.A."/>
            <person name="Riano-Pachon D.M."/>
            <person name="Richier S."/>
            <person name="Rokitta S."/>
            <person name="Shiraiwa Y."/>
            <person name="Soanes D.M."/>
            <person name="van der Giezen M."/>
            <person name="Wahlund T.M."/>
            <person name="Williams B."/>
            <person name="Wilson W."/>
            <person name="Wolfe G."/>
            <person name="Wurch L.L."/>
        </authorList>
    </citation>
    <scope>NUCLEOTIDE SEQUENCE</scope>
</reference>
<dbReference type="InterPro" id="IPR018247">
    <property type="entry name" value="EF_Hand_1_Ca_BS"/>
</dbReference>
<evidence type="ECO:0008006" key="4">
    <source>
        <dbReference type="Google" id="ProtNLM"/>
    </source>
</evidence>
<dbReference type="Proteomes" id="UP000013827">
    <property type="component" value="Unassembled WGS sequence"/>
</dbReference>
<accession>A0A0D3J670</accession>
<dbReference type="PROSITE" id="PS00018">
    <property type="entry name" value="EF_HAND_1"/>
    <property type="match status" value="1"/>
</dbReference>
<proteinExistence type="predicted"/>
<dbReference type="HOGENOM" id="CLU_680508_0_0_1"/>
<dbReference type="SUPFAM" id="SSF47473">
    <property type="entry name" value="EF-hand"/>
    <property type="match status" value="1"/>
</dbReference>
<dbReference type="InterPro" id="IPR011992">
    <property type="entry name" value="EF-hand-dom_pair"/>
</dbReference>
<protein>
    <recommendedName>
        <fullName evidence="4">EF-hand domain-containing protein</fullName>
    </recommendedName>
</protein>
<evidence type="ECO:0000313" key="2">
    <source>
        <dbReference type="EnsemblProtists" id="EOD19005"/>
    </source>
</evidence>
<dbReference type="RefSeq" id="XP_005771434.1">
    <property type="nucleotide sequence ID" value="XM_005771377.1"/>
</dbReference>
<dbReference type="GeneID" id="17264551"/>